<name>Z9JXY1_9MICO</name>
<evidence type="ECO:0000313" key="3">
    <source>
        <dbReference type="Proteomes" id="UP000023067"/>
    </source>
</evidence>
<gene>
    <name evidence="2" type="ORF">BF93_06480</name>
</gene>
<dbReference type="AlphaFoldDB" id="Z9JXY1"/>
<evidence type="ECO:0000256" key="1">
    <source>
        <dbReference type="SAM" id="MobiDB-lite"/>
    </source>
</evidence>
<dbReference type="HOGENOM" id="CLU_2567109_0_0_11"/>
<dbReference type="EMBL" id="JDYK01000002">
    <property type="protein sequence ID" value="EWS82671.1"/>
    <property type="molecule type" value="Genomic_DNA"/>
</dbReference>
<proteinExistence type="predicted"/>
<dbReference type="Proteomes" id="UP000023067">
    <property type="component" value="Unassembled WGS sequence"/>
</dbReference>
<sequence>MDRWVKPQEFLDLSTAAEEMGFLAVMAGPMVRSSYRAGRLWAQAMKKLGREIPENLRHLDQNTPARQEAASVVARHAARVG</sequence>
<reference evidence="2 3" key="1">
    <citation type="submission" date="2014-02" db="EMBL/GenBank/DDBJ databases">
        <title>Genome sequence of Brachybacterium phenoliresistens strain W13A50.</title>
        <authorList>
            <person name="Wang X."/>
        </authorList>
    </citation>
    <scope>NUCLEOTIDE SEQUENCE [LARGE SCALE GENOMIC DNA]</scope>
    <source>
        <strain evidence="2 3">W13A50</strain>
    </source>
</reference>
<organism evidence="2 3">
    <name type="scientific">Brachybacterium phenoliresistens</name>
    <dbReference type="NCBI Taxonomy" id="396014"/>
    <lineage>
        <taxon>Bacteria</taxon>
        <taxon>Bacillati</taxon>
        <taxon>Actinomycetota</taxon>
        <taxon>Actinomycetes</taxon>
        <taxon>Micrococcales</taxon>
        <taxon>Dermabacteraceae</taxon>
        <taxon>Brachybacterium</taxon>
    </lineage>
</organism>
<feature type="region of interest" description="Disordered" evidence="1">
    <location>
        <begin position="61"/>
        <end position="81"/>
    </location>
</feature>
<dbReference type="STRING" id="396014.BF93_06480"/>
<comment type="caution">
    <text evidence="2">The sequence shown here is derived from an EMBL/GenBank/DDBJ whole genome shotgun (WGS) entry which is preliminary data.</text>
</comment>
<protein>
    <submittedName>
        <fullName evidence="2">Lipoate synthase</fullName>
    </submittedName>
</protein>
<accession>Z9JXY1</accession>
<keyword evidence="3" id="KW-1185">Reference proteome</keyword>
<dbReference type="eggNOG" id="COG0320">
    <property type="taxonomic scope" value="Bacteria"/>
</dbReference>
<dbReference type="PATRIC" id="fig|396014.3.peg.289"/>
<evidence type="ECO:0000313" key="2">
    <source>
        <dbReference type="EMBL" id="EWS82671.1"/>
    </source>
</evidence>